<protein>
    <submittedName>
        <fullName evidence="5">LacI family DNA-binding transcriptional regulator</fullName>
    </submittedName>
</protein>
<dbReference type="PANTHER" id="PTHR30146">
    <property type="entry name" value="LACI-RELATED TRANSCRIPTIONAL REPRESSOR"/>
    <property type="match status" value="1"/>
</dbReference>
<dbReference type="Pfam" id="PF13377">
    <property type="entry name" value="Peripla_BP_3"/>
    <property type="match status" value="1"/>
</dbReference>
<dbReference type="AlphaFoldDB" id="A0A929QZD9"/>
<evidence type="ECO:0000313" key="5">
    <source>
        <dbReference type="EMBL" id="MBF0940910.1"/>
    </source>
</evidence>
<feature type="domain" description="HTH lacI-type" evidence="4">
    <location>
        <begin position="10"/>
        <end position="64"/>
    </location>
</feature>
<dbReference type="Proteomes" id="UP000718630">
    <property type="component" value="Unassembled WGS sequence"/>
</dbReference>
<organism evidence="5 6">
    <name type="scientific">Schaalia georgiae</name>
    <dbReference type="NCBI Taxonomy" id="52768"/>
    <lineage>
        <taxon>Bacteria</taxon>
        <taxon>Bacillati</taxon>
        <taxon>Actinomycetota</taxon>
        <taxon>Actinomycetes</taxon>
        <taxon>Actinomycetales</taxon>
        <taxon>Actinomycetaceae</taxon>
        <taxon>Schaalia</taxon>
    </lineage>
</organism>
<dbReference type="GO" id="GO:0003700">
    <property type="term" value="F:DNA-binding transcription factor activity"/>
    <property type="evidence" value="ECO:0007669"/>
    <property type="project" value="TreeGrafter"/>
</dbReference>
<evidence type="ECO:0000256" key="2">
    <source>
        <dbReference type="ARBA" id="ARBA00023125"/>
    </source>
</evidence>
<evidence type="ECO:0000259" key="4">
    <source>
        <dbReference type="PROSITE" id="PS50932"/>
    </source>
</evidence>
<dbReference type="CDD" id="cd01574">
    <property type="entry name" value="PBP1_LacI"/>
    <property type="match status" value="1"/>
</dbReference>
<dbReference type="SUPFAM" id="SSF53822">
    <property type="entry name" value="Periplasmic binding protein-like I"/>
    <property type="match status" value="1"/>
</dbReference>
<keyword evidence="3" id="KW-0804">Transcription</keyword>
<dbReference type="InterPro" id="IPR028082">
    <property type="entry name" value="Peripla_BP_I"/>
</dbReference>
<dbReference type="Gene3D" id="3.40.50.2300">
    <property type="match status" value="2"/>
</dbReference>
<sequence length="340" mass="35350">MGTARGGRQPAMMDVARLAGVSHQTVSRVVNDTGHVAEETRSRVLAAIEQLGYRRNSVARALVTCRSSIVGIITTASAHYGPASLLVSLETAAREAGFFTGVTALSDYSAVSLAGAIDHFLGLAAEAVVVVAPMAGLAEAVGAMSAPVPVVAISAVQCASPRLRFVRADQVGGARLAVRYLAERGHHDIVHISGPGDWYEAKAREAGWRAEMEARRLARREPLESSWECAGGYEAGRRLAAQGLPDAVFAANDAIALGLLRALDEAGARVPDDVSVVGFDDEPASAFYGPGLTTVRQDFAELGRCAVRAACGAIAGEAAPGAVVVPTRLVERGSVADRRG</sequence>
<comment type="caution">
    <text evidence="5">The sequence shown here is derived from an EMBL/GenBank/DDBJ whole genome shotgun (WGS) entry which is preliminary data.</text>
</comment>
<dbReference type="PROSITE" id="PS50932">
    <property type="entry name" value="HTH_LACI_2"/>
    <property type="match status" value="1"/>
</dbReference>
<reference evidence="5" key="1">
    <citation type="submission" date="2020-04" db="EMBL/GenBank/DDBJ databases">
        <title>Deep metagenomics examines the oral microbiome during advanced dental caries in children, revealing novel taxa and co-occurrences with host molecules.</title>
        <authorList>
            <person name="Baker J.L."/>
            <person name="Morton J.T."/>
            <person name="Dinis M."/>
            <person name="Alvarez R."/>
            <person name="Tran N.C."/>
            <person name="Knight R."/>
            <person name="Edlund A."/>
        </authorList>
    </citation>
    <scope>NUCLEOTIDE SEQUENCE</scope>
    <source>
        <strain evidence="5">JCVI_32_bin.64</strain>
    </source>
</reference>
<dbReference type="InterPro" id="IPR010982">
    <property type="entry name" value="Lambda_DNA-bd_dom_sf"/>
</dbReference>
<evidence type="ECO:0000256" key="3">
    <source>
        <dbReference type="ARBA" id="ARBA00023163"/>
    </source>
</evidence>
<dbReference type="GO" id="GO:0000976">
    <property type="term" value="F:transcription cis-regulatory region binding"/>
    <property type="evidence" value="ECO:0007669"/>
    <property type="project" value="TreeGrafter"/>
</dbReference>
<evidence type="ECO:0000313" key="6">
    <source>
        <dbReference type="Proteomes" id="UP000718630"/>
    </source>
</evidence>
<dbReference type="Pfam" id="PF00356">
    <property type="entry name" value="LacI"/>
    <property type="match status" value="1"/>
</dbReference>
<dbReference type="InterPro" id="IPR000843">
    <property type="entry name" value="HTH_LacI"/>
</dbReference>
<gene>
    <name evidence="5" type="ORF">HXK03_08595</name>
</gene>
<dbReference type="SMART" id="SM00354">
    <property type="entry name" value="HTH_LACI"/>
    <property type="match status" value="1"/>
</dbReference>
<dbReference type="PROSITE" id="PS00356">
    <property type="entry name" value="HTH_LACI_1"/>
    <property type="match status" value="1"/>
</dbReference>
<dbReference type="PANTHER" id="PTHR30146:SF109">
    <property type="entry name" value="HTH-TYPE TRANSCRIPTIONAL REGULATOR GALS"/>
    <property type="match status" value="1"/>
</dbReference>
<keyword evidence="1" id="KW-0805">Transcription regulation</keyword>
<name>A0A929QZD9_9ACTO</name>
<dbReference type="EMBL" id="JABZFZ010000567">
    <property type="protein sequence ID" value="MBF0940910.1"/>
    <property type="molecule type" value="Genomic_DNA"/>
</dbReference>
<proteinExistence type="predicted"/>
<dbReference type="Gene3D" id="1.10.260.40">
    <property type="entry name" value="lambda repressor-like DNA-binding domains"/>
    <property type="match status" value="1"/>
</dbReference>
<accession>A0A929QZD9</accession>
<dbReference type="InterPro" id="IPR046335">
    <property type="entry name" value="LacI/GalR-like_sensor"/>
</dbReference>
<keyword evidence="2 5" id="KW-0238">DNA-binding</keyword>
<evidence type="ECO:0000256" key="1">
    <source>
        <dbReference type="ARBA" id="ARBA00023015"/>
    </source>
</evidence>
<dbReference type="SUPFAM" id="SSF47413">
    <property type="entry name" value="lambda repressor-like DNA-binding domains"/>
    <property type="match status" value="1"/>
</dbReference>
<dbReference type="CDD" id="cd01392">
    <property type="entry name" value="HTH_LacI"/>
    <property type="match status" value="1"/>
</dbReference>